<dbReference type="InterPro" id="IPR018060">
    <property type="entry name" value="HTH_AraC"/>
</dbReference>
<dbReference type="SUPFAM" id="SSF46689">
    <property type="entry name" value="Homeodomain-like"/>
    <property type="match status" value="1"/>
</dbReference>
<dbReference type="Pfam" id="PF20240">
    <property type="entry name" value="DUF6597"/>
    <property type="match status" value="1"/>
</dbReference>
<comment type="caution">
    <text evidence="5">The sequence shown here is derived from an EMBL/GenBank/DDBJ whole genome shotgun (WGS) entry which is preliminary data.</text>
</comment>
<organism evidence="5 6">
    <name type="scientific">Chitinophaga cymbidii</name>
    <dbReference type="NCBI Taxonomy" id="1096750"/>
    <lineage>
        <taxon>Bacteria</taxon>
        <taxon>Pseudomonadati</taxon>
        <taxon>Bacteroidota</taxon>
        <taxon>Chitinophagia</taxon>
        <taxon>Chitinophagales</taxon>
        <taxon>Chitinophagaceae</taxon>
        <taxon>Chitinophaga</taxon>
    </lineage>
</organism>
<dbReference type="RefSeq" id="WP_146858319.1">
    <property type="nucleotide sequence ID" value="NZ_BKAU01000001.1"/>
</dbReference>
<dbReference type="InterPro" id="IPR009057">
    <property type="entry name" value="Homeodomain-like_sf"/>
</dbReference>
<reference evidence="5 6" key="1">
    <citation type="submission" date="2019-07" db="EMBL/GenBank/DDBJ databases">
        <title>Whole genome shotgun sequence of Chitinophaga cymbidii NBRC 109752.</title>
        <authorList>
            <person name="Hosoyama A."/>
            <person name="Uohara A."/>
            <person name="Ohji S."/>
            <person name="Ichikawa N."/>
        </authorList>
    </citation>
    <scope>NUCLEOTIDE SEQUENCE [LARGE SCALE GENOMIC DNA]</scope>
    <source>
        <strain evidence="5 6">NBRC 109752</strain>
    </source>
</reference>
<keyword evidence="1" id="KW-0805">Transcription regulation</keyword>
<dbReference type="GO" id="GO:0043565">
    <property type="term" value="F:sequence-specific DNA binding"/>
    <property type="evidence" value="ECO:0007669"/>
    <property type="project" value="InterPro"/>
</dbReference>
<dbReference type="Pfam" id="PF12833">
    <property type="entry name" value="HTH_18"/>
    <property type="match status" value="1"/>
</dbReference>
<evidence type="ECO:0000259" key="4">
    <source>
        <dbReference type="PROSITE" id="PS01124"/>
    </source>
</evidence>
<evidence type="ECO:0000313" key="5">
    <source>
        <dbReference type="EMBL" id="GEP94697.1"/>
    </source>
</evidence>
<dbReference type="OrthoDB" id="655946at2"/>
<evidence type="ECO:0000256" key="3">
    <source>
        <dbReference type="ARBA" id="ARBA00023163"/>
    </source>
</evidence>
<dbReference type="SMART" id="SM00342">
    <property type="entry name" value="HTH_ARAC"/>
    <property type="match status" value="1"/>
</dbReference>
<dbReference type="InterPro" id="IPR050204">
    <property type="entry name" value="AraC_XylS_family_regulators"/>
</dbReference>
<dbReference type="AlphaFoldDB" id="A0A512RG53"/>
<proteinExistence type="predicted"/>
<accession>A0A512RG53</accession>
<dbReference type="InterPro" id="IPR046532">
    <property type="entry name" value="DUF6597"/>
</dbReference>
<dbReference type="Gene3D" id="1.10.10.60">
    <property type="entry name" value="Homeodomain-like"/>
    <property type="match status" value="1"/>
</dbReference>
<dbReference type="GO" id="GO:0003700">
    <property type="term" value="F:DNA-binding transcription factor activity"/>
    <property type="evidence" value="ECO:0007669"/>
    <property type="project" value="InterPro"/>
</dbReference>
<keyword evidence="2" id="KW-0238">DNA-binding</keyword>
<evidence type="ECO:0000256" key="1">
    <source>
        <dbReference type="ARBA" id="ARBA00023015"/>
    </source>
</evidence>
<keyword evidence="6" id="KW-1185">Reference proteome</keyword>
<protein>
    <submittedName>
        <fullName evidence="5">AraC family transcriptional regulator</fullName>
    </submittedName>
</protein>
<keyword evidence="3" id="KW-0804">Transcription</keyword>
<dbReference type="PROSITE" id="PS01124">
    <property type="entry name" value="HTH_ARAC_FAMILY_2"/>
    <property type="match status" value="1"/>
</dbReference>
<dbReference type="PANTHER" id="PTHR46796">
    <property type="entry name" value="HTH-TYPE TRANSCRIPTIONAL ACTIVATOR RHAS-RELATED"/>
    <property type="match status" value="1"/>
</dbReference>
<name>A0A512RG53_9BACT</name>
<dbReference type="PANTHER" id="PTHR46796:SF13">
    <property type="entry name" value="HTH-TYPE TRANSCRIPTIONAL ACTIVATOR RHAS"/>
    <property type="match status" value="1"/>
</dbReference>
<evidence type="ECO:0000313" key="6">
    <source>
        <dbReference type="Proteomes" id="UP000321436"/>
    </source>
</evidence>
<sequence>MNYQTFPPHPDLEALIKCYWTLEVPVQPAASRQRILPDGCIEMIFILGDDVKRYTSKEAYILQPRAMVLGQISEPFFVEPTGVVHSFAIRFYPYGFANFTSTPIKALANKETPLGLLLGEKIADDLEHGIVHAENTAERIAIMDNFFLHKLKETMIVDNILKSTVDMMLSAKGNITTSLLLQGALSKRRQLERKFFKQVGMSPKQLGKVIRLQAALKMLLNRKSENLTSIAYESEYYDQAHFIKDFKEFTGVSPKEFYKDDELALSSLIYGKD</sequence>
<dbReference type="EMBL" id="BKAU01000001">
    <property type="protein sequence ID" value="GEP94697.1"/>
    <property type="molecule type" value="Genomic_DNA"/>
</dbReference>
<feature type="domain" description="HTH araC/xylS-type" evidence="4">
    <location>
        <begin position="159"/>
        <end position="260"/>
    </location>
</feature>
<evidence type="ECO:0000256" key="2">
    <source>
        <dbReference type="ARBA" id="ARBA00023125"/>
    </source>
</evidence>
<dbReference type="Proteomes" id="UP000321436">
    <property type="component" value="Unassembled WGS sequence"/>
</dbReference>
<gene>
    <name evidence="5" type="ORF">CCY01nite_09570</name>
</gene>